<dbReference type="Pfam" id="PF00096">
    <property type="entry name" value="zf-C2H2"/>
    <property type="match status" value="4"/>
</dbReference>
<dbReference type="EMBL" id="LR824031">
    <property type="protein sequence ID" value="CAD0206494.1"/>
    <property type="molecule type" value="Genomic_DNA"/>
</dbReference>
<feature type="domain" description="C2H2-type" evidence="9">
    <location>
        <begin position="732"/>
        <end position="759"/>
    </location>
</feature>
<evidence type="ECO:0000256" key="3">
    <source>
        <dbReference type="ARBA" id="ARBA00022737"/>
    </source>
</evidence>
<proteinExistence type="predicted"/>
<gene>
    <name evidence="10" type="ORF">CINC_LOCUS8786</name>
</gene>
<feature type="domain" description="C2H2-type" evidence="9">
    <location>
        <begin position="101"/>
        <end position="128"/>
    </location>
</feature>
<feature type="compositionally biased region" description="Basic and acidic residues" evidence="8">
    <location>
        <begin position="183"/>
        <end position="196"/>
    </location>
</feature>
<dbReference type="GO" id="GO:0005634">
    <property type="term" value="C:nucleus"/>
    <property type="evidence" value="ECO:0007669"/>
    <property type="project" value="UniProtKB-SubCell"/>
</dbReference>
<evidence type="ECO:0000313" key="10">
    <source>
        <dbReference type="EMBL" id="CAD0206494.1"/>
    </source>
</evidence>
<dbReference type="GO" id="GO:0000978">
    <property type="term" value="F:RNA polymerase II cis-regulatory region sequence-specific DNA binding"/>
    <property type="evidence" value="ECO:0007669"/>
    <property type="project" value="TreeGrafter"/>
</dbReference>
<dbReference type="InterPro" id="IPR036236">
    <property type="entry name" value="Znf_C2H2_sf"/>
</dbReference>
<reference evidence="10" key="1">
    <citation type="submission" date="2021-12" db="EMBL/GenBank/DDBJ databases">
        <authorList>
            <person name="King R."/>
        </authorList>
    </citation>
    <scope>NUCLEOTIDE SEQUENCE</scope>
</reference>
<evidence type="ECO:0000256" key="7">
    <source>
        <dbReference type="PROSITE-ProRule" id="PRU00042"/>
    </source>
</evidence>
<dbReference type="AlphaFoldDB" id="A0A9N8L0R9"/>
<keyword evidence="3" id="KW-0677">Repeat</keyword>
<comment type="subcellular location">
    <subcellularLocation>
        <location evidence="1">Nucleus</location>
    </subcellularLocation>
</comment>
<evidence type="ECO:0000313" key="11">
    <source>
        <dbReference type="Proteomes" id="UP001154114"/>
    </source>
</evidence>
<dbReference type="Proteomes" id="UP001154114">
    <property type="component" value="Chromosome 28"/>
</dbReference>
<dbReference type="PANTHER" id="PTHR24376">
    <property type="entry name" value="ZINC FINGER PROTEIN"/>
    <property type="match status" value="1"/>
</dbReference>
<feature type="domain" description="C2H2-type" evidence="9">
    <location>
        <begin position="529"/>
        <end position="556"/>
    </location>
</feature>
<feature type="domain" description="C2H2-type" evidence="9">
    <location>
        <begin position="793"/>
        <end position="820"/>
    </location>
</feature>
<dbReference type="PANTHER" id="PTHR24376:SF235">
    <property type="entry name" value="C2H2-TYPE DOMAIN-CONTAINING PROTEIN"/>
    <property type="match status" value="1"/>
</dbReference>
<dbReference type="GO" id="GO:0008270">
    <property type="term" value="F:zinc ion binding"/>
    <property type="evidence" value="ECO:0007669"/>
    <property type="project" value="UniProtKB-KW"/>
</dbReference>
<evidence type="ECO:0000256" key="1">
    <source>
        <dbReference type="ARBA" id="ARBA00004123"/>
    </source>
</evidence>
<dbReference type="GO" id="GO:0001228">
    <property type="term" value="F:DNA-binding transcription activator activity, RNA polymerase II-specific"/>
    <property type="evidence" value="ECO:0007669"/>
    <property type="project" value="TreeGrafter"/>
</dbReference>
<feature type="compositionally biased region" description="Basic residues" evidence="8">
    <location>
        <begin position="585"/>
        <end position="595"/>
    </location>
</feature>
<feature type="region of interest" description="Disordered" evidence="8">
    <location>
        <begin position="448"/>
        <end position="493"/>
    </location>
</feature>
<keyword evidence="11" id="KW-1185">Reference proteome</keyword>
<feature type="region of interest" description="Disordered" evidence="8">
    <location>
        <begin position="223"/>
        <end position="252"/>
    </location>
</feature>
<feature type="domain" description="C2H2-type" evidence="9">
    <location>
        <begin position="674"/>
        <end position="697"/>
    </location>
</feature>
<feature type="domain" description="C2H2-type" evidence="9">
    <location>
        <begin position="262"/>
        <end position="289"/>
    </location>
</feature>
<dbReference type="Gene3D" id="3.30.160.60">
    <property type="entry name" value="Classic Zinc Finger"/>
    <property type="match status" value="11"/>
</dbReference>
<dbReference type="SUPFAM" id="SSF57667">
    <property type="entry name" value="beta-beta-alpha zinc fingers"/>
    <property type="match status" value="7"/>
</dbReference>
<sequence>MNHTTLPVNMDIDPLSYEYPAYNYPHPAPYTYPVKDEGYYQNYVPNGHSDYKQLTPLQAKEETDNKTEIKDIKTVPTRRKKEKIKSTYCSEKITDASFPFYGCSVCNISYKALHELDQHVTIHKNRMTSYRLRLRNQYKKKQLKKEKKRLKKIIKKELAVDIEIKPEDGYIGNEKAADFVSNEHDQKLEKHEEDSKTGLTAGVTADVPSNNLTSLNTISDKNGVSVDSSVSNDNVSESNGVSDNNGTSKDDENELNNLEKIYKCFACLKQFTLSYYLKLHVRSHTDEKPYKCRSCGQSFITASKLGRHDKRIHQTARFQCRICFKVFLRFDLLTAHFDKHHPEDKLEGEPYDYNAILPYLKELEEQLAQQVDEKPKVEDIWGDAPCPPQRVTLCEDTGEVKVEGWEGHCVVLTDDVKEETPYEDKKQVLPQYKVEVEVNFDDLKVKQEVSDDGGDAGGGGLAGEGDDGGGDGGPQGDAVKAEDSASDDDYFPSNTCAGGGGECPVCHKTVSSASYMRVHMRTHTGERPFKCYKCGRGFITSSKMHRHVLTHQDDKDGDIKTEEGEPKPAGEGDEIDEDDLPLKASKTKKRGKTKAKTADADGEGEEKPRRKHQKRPHACEYCNQKFLHANMLEVHRRSHAGEPLVLRCHYCLLEQSDGTALAQHEAQHLPPKPYLCTLCGKAYKKRETMVYHRKQHSLAPSFVCDVCSRRFPAACKLAAHQRSHRARVLRRYECPVCAHLFHTKYHVHMHLATHQKEGLIQEQQRPQVLAMALQNARPVCARQAAHSGDERSRVCNICGEVFHHFFHLEEHLKGHAASIAVEELDKPADKKHVCPLCNKGFKLHYYLKLHSFTHSKEKPFICQQCGKGFITKGKLKRHLETHTGLKKYQCHICCKFFTRPSYLRIHIRTIHGTQDYNFRLQPPPAP</sequence>
<feature type="domain" description="C2H2-type" evidence="9">
    <location>
        <begin position="501"/>
        <end position="528"/>
    </location>
</feature>
<protein>
    <recommendedName>
        <fullName evidence="9">C2H2-type domain-containing protein</fullName>
    </recommendedName>
</protein>
<feature type="region of interest" description="Disordered" evidence="8">
    <location>
        <begin position="183"/>
        <end position="206"/>
    </location>
</feature>
<feature type="domain" description="C2H2-type" evidence="9">
    <location>
        <begin position="702"/>
        <end position="724"/>
    </location>
</feature>
<feature type="domain" description="C2H2-type" evidence="9">
    <location>
        <begin position="832"/>
        <end position="859"/>
    </location>
</feature>
<feature type="compositionally biased region" description="Low complexity" evidence="8">
    <location>
        <begin position="223"/>
        <end position="246"/>
    </location>
</feature>
<feature type="domain" description="C2H2-type" evidence="9">
    <location>
        <begin position="888"/>
        <end position="916"/>
    </location>
</feature>
<feature type="domain" description="C2H2-type" evidence="9">
    <location>
        <begin position="617"/>
        <end position="644"/>
    </location>
</feature>
<keyword evidence="5" id="KW-0862">Zinc</keyword>
<feature type="domain" description="C2H2-type" evidence="9">
    <location>
        <begin position="860"/>
        <end position="887"/>
    </location>
</feature>
<organism evidence="10 11">
    <name type="scientific">Chrysodeixis includens</name>
    <name type="common">Soybean looper</name>
    <name type="synonym">Pseudoplusia includens</name>
    <dbReference type="NCBI Taxonomy" id="689277"/>
    <lineage>
        <taxon>Eukaryota</taxon>
        <taxon>Metazoa</taxon>
        <taxon>Ecdysozoa</taxon>
        <taxon>Arthropoda</taxon>
        <taxon>Hexapoda</taxon>
        <taxon>Insecta</taxon>
        <taxon>Pterygota</taxon>
        <taxon>Neoptera</taxon>
        <taxon>Endopterygota</taxon>
        <taxon>Lepidoptera</taxon>
        <taxon>Glossata</taxon>
        <taxon>Ditrysia</taxon>
        <taxon>Noctuoidea</taxon>
        <taxon>Noctuidae</taxon>
        <taxon>Plusiinae</taxon>
        <taxon>Chrysodeixis</taxon>
    </lineage>
</organism>
<keyword evidence="2" id="KW-0479">Metal-binding</keyword>
<dbReference type="FunFam" id="3.30.160.60:FF:002343">
    <property type="entry name" value="Zinc finger protein 33A"/>
    <property type="match status" value="2"/>
</dbReference>
<evidence type="ECO:0000256" key="2">
    <source>
        <dbReference type="ARBA" id="ARBA00022723"/>
    </source>
</evidence>
<feature type="region of interest" description="Disordered" evidence="8">
    <location>
        <begin position="545"/>
        <end position="616"/>
    </location>
</feature>
<feature type="domain" description="C2H2-type" evidence="9">
    <location>
        <begin position="318"/>
        <end position="345"/>
    </location>
</feature>
<dbReference type="InterPro" id="IPR013087">
    <property type="entry name" value="Znf_C2H2_type"/>
</dbReference>
<dbReference type="OrthoDB" id="3437960at2759"/>
<evidence type="ECO:0000259" key="9">
    <source>
        <dbReference type="PROSITE" id="PS50157"/>
    </source>
</evidence>
<evidence type="ECO:0000256" key="8">
    <source>
        <dbReference type="SAM" id="MobiDB-lite"/>
    </source>
</evidence>
<evidence type="ECO:0000256" key="5">
    <source>
        <dbReference type="ARBA" id="ARBA00022833"/>
    </source>
</evidence>
<name>A0A9N8L0R9_CHRIL</name>
<dbReference type="PROSITE" id="PS50157">
    <property type="entry name" value="ZINC_FINGER_C2H2_2"/>
    <property type="match status" value="14"/>
</dbReference>
<keyword evidence="4 7" id="KW-0863">Zinc-finger</keyword>
<evidence type="ECO:0000256" key="6">
    <source>
        <dbReference type="ARBA" id="ARBA00023242"/>
    </source>
</evidence>
<feature type="compositionally biased region" description="Basic and acidic residues" evidence="8">
    <location>
        <begin position="550"/>
        <end position="570"/>
    </location>
</feature>
<evidence type="ECO:0000256" key="4">
    <source>
        <dbReference type="ARBA" id="ARBA00022771"/>
    </source>
</evidence>
<accession>A0A9N8L0R9</accession>
<dbReference type="SMART" id="SM00355">
    <property type="entry name" value="ZnF_C2H2"/>
    <property type="match status" value="15"/>
</dbReference>
<dbReference type="FunFam" id="3.30.160.60:FF:000630">
    <property type="entry name" value="Zinc finger protein 180"/>
    <property type="match status" value="1"/>
</dbReference>
<dbReference type="PROSITE" id="PS00028">
    <property type="entry name" value="ZINC_FINGER_C2H2_1"/>
    <property type="match status" value="14"/>
</dbReference>
<feature type="domain" description="C2H2-type" evidence="9">
    <location>
        <begin position="290"/>
        <end position="318"/>
    </location>
</feature>
<keyword evidence="6" id="KW-0539">Nucleus</keyword>